<name>A0ABU4F565_9ACTN</name>
<organism evidence="3 4">
    <name type="scientific">Streptomyces prunicolor</name>
    <dbReference type="NCBI Taxonomy" id="67348"/>
    <lineage>
        <taxon>Bacteria</taxon>
        <taxon>Bacillati</taxon>
        <taxon>Actinomycetota</taxon>
        <taxon>Actinomycetes</taxon>
        <taxon>Kitasatosporales</taxon>
        <taxon>Streptomycetaceae</taxon>
        <taxon>Streptomyces</taxon>
    </lineage>
</organism>
<evidence type="ECO:0000256" key="2">
    <source>
        <dbReference type="SAM" id="SignalP"/>
    </source>
</evidence>
<dbReference type="EMBL" id="JAWMAJ010000016">
    <property type="protein sequence ID" value="MDV7215725.1"/>
    <property type="molecule type" value="Genomic_DNA"/>
</dbReference>
<reference evidence="3 4" key="1">
    <citation type="submission" date="2023-10" db="EMBL/GenBank/DDBJ databases">
        <title>Characterization of rhizosphere-enriched actinobacteria from wheat plants lab-grown on chernevaya soil.</title>
        <authorList>
            <person name="Tikhonova E.N."/>
            <person name="Konopkin A."/>
            <person name="Kravchenko I.K."/>
        </authorList>
    </citation>
    <scope>NUCLEOTIDE SEQUENCE [LARGE SCALE GENOMIC DNA]</scope>
    <source>
        <strain evidence="3 4">RR29</strain>
    </source>
</reference>
<comment type="caution">
    <text evidence="3">The sequence shown here is derived from an EMBL/GenBank/DDBJ whole genome shotgun (WGS) entry which is preliminary data.</text>
</comment>
<evidence type="ECO:0000313" key="3">
    <source>
        <dbReference type="EMBL" id="MDV7215725.1"/>
    </source>
</evidence>
<evidence type="ECO:0000256" key="1">
    <source>
        <dbReference type="SAM" id="MobiDB-lite"/>
    </source>
</evidence>
<sequence length="47" mass="5047">MRHRLAVVLALTACAVPAVTTSPPAIGSRLADRRSKATRPHFLRLPA</sequence>
<accession>A0ABU4F565</accession>
<proteinExistence type="predicted"/>
<keyword evidence="4" id="KW-1185">Reference proteome</keyword>
<evidence type="ECO:0008006" key="5">
    <source>
        <dbReference type="Google" id="ProtNLM"/>
    </source>
</evidence>
<dbReference type="Proteomes" id="UP001187346">
    <property type="component" value="Unassembled WGS sequence"/>
</dbReference>
<gene>
    <name evidence="3" type="ORF">R5A26_07150</name>
</gene>
<evidence type="ECO:0000313" key="4">
    <source>
        <dbReference type="Proteomes" id="UP001187346"/>
    </source>
</evidence>
<feature type="region of interest" description="Disordered" evidence="1">
    <location>
        <begin position="25"/>
        <end position="47"/>
    </location>
</feature>
<feature type="compositionally biased region" description="Basic residues" evidence="1">
    <location>
        <begin position="36"/>
        <end position="47"/>
    </location>
</feature>
<feature type="signal peptide" evidence="2">
    <location>
        <begin position="1"/>
        <end position="18"/>
    </location>
</feature>
<feature type="chain" id="PRO_5046158287" description="Lipoprotein" evidence="2">
    <location>
        <begin position="19"/>
        <end position="47"/>
    </location>
</feature>
<protein>
    <recommendedName>
        <fullName evidence="5">Lipoprotein</fullName>
    </recommendedName>
</protein>
<keyword evidence="2" id="KW-0732">Signal</keyword>
<dbReference type="RefSeq" id="WP_266867353.1">
    <property type="nucleotide sequence ID" value="NZ_JAPEMW010000001.1"/>
</dbReference>